<evidence type="ECO:0000259" key="9">
    <source>
        <dbReference type="Pfam" id="PF01757"/>
    </source>
</evidence>
<dbReference type="EMBL" id="CP000613">
    <property type="protein sequence ID" value="ACI99707.1"/>
    <property type="molecule type" value="Genomic_DNA"/>
</dbReference>
<dbReference type="OrthoDB" id="7579632at2"/>
<evidence type="ECO:0000256" key="8">
    <source>
        <dbReference type="SAM" id="Phobius"/>
    </source>
</evidence>
<dbReference type="GO" id="GO:0016413">
    <property type="term" value="F:O-acetyltransferase activity"/>
    <property type="evidence" value="ECO:0007669"/>
    <property type="project" value="TreeGrafter"/>
</dbReference>
<accession>B6IPK5</accession>
<keyword evidence="4 8" id="KW-0812">Transmembrane</keyword>
<name>B6IPK5_RHOCS</name>
<feature type="transmembrane region" description="Helical" evidence="8">
    <location>
        <begin position="166"/>
        <end position="190"/>
    </location>
</feature>
<dbReference type="KEGG" id="rce:RC1_2320"/>
<comment type="subcellular location">
    <subcellularLocation>
        <location evidence="1">Cell membrane</location>
        <topology evidence="1">Multi-pass membrane protein</topology>
    </subcellularLocation>
</comment>
<keyword evidence="10" id="KW-0808">Transferase</keyword>
<keyword evidence="6 8" id="KW-0472">Membrane</keyword>
<feature type="transmembrane region" description="Helical" evidence="8">
    <location>
        <begin position="297"/>
        <end position="314"/>
    </location>
</feature>
<dbReference type="InterPro" id="IPR002656">
    <property type="entry name" value="Acyl_transf_3_dom"/>
</dbReference>
<feature type="transmembrane region" description="Helical" evidence="8">
    <location>
        <begin position="88"/>
        <end position="108"/>
    </location>
</feature>
<protein>
    <submittedName>
        <fullName evidence="10">Acyltransferase domain, membrane protein</fullName>
    </submittedName>
</protein>
<dbReference type="AlphaFoldDB" id="B6IPK5"/>
<feature type="transmembrane region" description="Helical" evidence="8">
    <location>
        <begin position="202"/>
        <end position="218"/>
    </location>
</feature>
<comment type="similarity">
    <text evidence="2">Belongs to the acyltransferase 3 family.</text>
</comment>
<keyword evidence="5 8" id="KW-1133">Transmembrane helix</keyword>
<dbReference type="Pfam" id="PF01757">
    <property type="entry name" value="Acyl_transf_3"/>
    <property type="match status" value="1"/>
</dbReference>
<evidence type="ECO:0000313" key="11">
    <source>
        <dbReference type="Proteomes" id="UP000001591"/>
    </source>
</evidence>
<proteinExistence type="inferred from homology"/>
<feature type="domain" description="Acyltransferase 3" evidence="9">
    <location>
        <begin position="55"/>
        <end position="381"/>
    </location>
</feature>
<keyword evidence="11" id="KW-1185">Reference proteome</keyword>
<dbReference type="PANTHER" id="PTHR40074">
    <property type="entry name" value="O-ACETYLTRANSFERASE WECH"/>
    <property type="match status" value="1"/>
</dbReference>
<feature type="transmembrane region" description="Helical" evidence="8">
    <location>
        <begin position="230"/>
        <end position="247"/>
    </location>
</feature>
<feature type="transmembrane region" description="Helical" evidence="8">
    <location>
        <begin position="129"/>
        <end position="146"/>
    </location>
</feature>
<reference evidence="10 11" key="1">
    <citation type="journal article" date="2010" name="BMC Genomics">
        <title>Metabolic flexibility revealed in the genome of the cyst-forming alpha-1 proteobacterium Rhodospirillum centenum.</title>
        <authorList>
            <person name="Lu Y.K."/>
            <person name="Marden J."/>
            <person name="Han M."/>
            <person name="Swingley W.D."/>
            <person name="Mastrian S.D."/>
            <person name="Chowdhury S.R."/>
            <person name="Hao J."/>
            <person name="Helmy T."/>
            <person name="Kim S."/>
            <person name="Kurdoglu A.A."/>
            <person name="Matthies H.J."/>
            <person name="Rollo D."/>
            <person name="Stothard P."/>
            <person name="Blankenship R.E."/>
            <person name="Bauer C.E."/>
            <person name="Touchman J.W."/>
        </authorList>
    </citation>
    <scope>NUCLEOTIDE SEQUENCE [LARGE SCALE GENOMIC DNA]</scope>
    <source>
        <strain evidence="11">ATCC 51521 / SW</strain>
    </source>
</reference>
<dbReference type="GO" id="GO:0005886">
    <property type="term" value="C:plasma membrane"/>
    <property type="evidence" value="ECO:0007669"/>
    <property type="project" value="UniProtKB-SubCell"/>
</dbReference>
<feature type="compositionally biased region" description="Low complexity" evidence="7">
    <location>
        <begin position="7"/>
        <end position="43"/>
    </location>
</feature>
<evidence type="ECO:0000256" key="2">
    <source>
        <dbReference type="ARBA" id="ARBA00007400"/>
    </source>
</evidence>
<feature type="transmembrane region" description="Helical" evidence="8">
    <location>
        <begin position="326"/>
        <end position="345"/>
    </location>
</feature>
<dbReference type="Proteomes" id="UP000001591">
    <property type="component" value="Chromosome"/>
</dbReference>
<feature type="region of interest" description="Disordered" evidence="7">
    <location>
        <begin position="1"/>
        <end position="43"/>
    </location>
</feature>
<evidence type="ECO:0000256" key="4">
    <source>
        <dbReference type="ARBA" id="ARBA00022692"/>
    </source>
</evidence>
<dbReference type="GO" id="GO:0009246">
    <property type="term" value="P:enterobacterial common antigen biosynthetic process"/>
    <property type="evidence" value="ECO:0007669"/>
    <property type="project" value="TreeGrafter"/>
</dbReference>
<dbReference type="HOGENOM" id="CLU_066870_0_0_5"/>
<dbReference type="STRING" id="414684.RC1_2320"/>
<evidence type="ECO:0000313" key="10">
    <source>
        <dbReference type="EMBL" id="ACI99707.1"/>
    </source>
</evidence>
<evidence type="ECO:0000256" key="1">
    <source>
        <dbReference type="ARBA" id="ARBA00004651"/>
    </source>
</evidence>
<feature type="transmembrane region" description="Helical" evidence="8">
    <location>
        <begin position="63"/>
        <end position="82"/>
    </location>
</feature>
<feature type="transmembrane region" description="Helical" evidence="8">
    <location>
        <begin position="259"/>
        <end position="277"/>
    </location>
</feature>
<feature type="transmembrane region" description="Helical" evidence="8">
    <location>
        <begin position="365"/>
        <end position="383"/>
    </location>
</feature>
<evidence type="ECO:0000256" key="6">
    <source>
        <dbReference type="ARBA" id="ARBA00023136"/>
    </source>
</evidence>
<dbReference type="PANTHER" id="PTHR40074:SF2">
    <property type="entry name" value="O-ACETYLTRANSFERASE WECH"/>
    <property type="match status" value="1"/>
</dbReference>
<keyword evidence="3" id="KW-1003">Cell membrane</keyword>
<organism evidence="10 11">
    <name type="scientific">Rhodospirillum centenum (strain ATCC 51521 / SW)</name>
    <dbReference type="NCBI Taxonomy" id="414684"/>
    <lineage>
        <taxon>Bacteria</taxon>
        <taxon>Pseudomonadati</taxon>
        <taxon>Pseudomonadota</taxon>
        <taxon>Alphaproteobacteria</taxon>
        <taxon>Rhodospirillales</taxon>
        <taxon>Rhodospirillaceae</taxon>
        <taxon>Rhodospirillum</taxon>
    </lineage>
</organism>
<evidence type="ECO:0000256" key="3">
    <source>
        <dbReference type="ARBA" id="ARBA00022475"/>
    </source>
</evidence>
<evidence type="ECO:0000256" key="7">
    <source>
        <dbReference type="SAM" id="MobiDB-lite"/>
    </source>
</evidence>
<sequence>MWMSETAAAPAQAAPQAAPQAAGPRPAPAAARPARPGPAVASGAGAPARGPSFLPYIHTLRGIAILFIVASHCFAVFDWSGAPWSFRILDVVTTNGTVMFVFISGFLFQHLSDRFSVRRYLGAKLRYVILPYLVVSLPALAFRIGTRSGINGLPDGIYDWNPVLQVLWFLGTGAHLGPLWFIPVIALFYLAAPALLWIDRRPALYGLLPLLLLAGSFVHRPEFNMQPLHAALHLLPAYMAGMAFSRFRDPIQEMLAPRLVWLSALWLALVAAHVGFVENTGLVYVKEFLGPDSLAVEWTYFQKLLLMAVLIVGFRRYGSRVPHHWFDALAVNSFAVFFIHGYLTLTADRLVLWNGIVIPGSVPGFLAFLFLVTAVSILIARAVRLVAGRHSRLLVGS</sequence>
<keyword evidence="10" id="KW-0012">Acyltransferase</keyword>
<gene>
    <name evidence="10" type="ordered locus">RC1_2320</name>
</gene>
<evidence type="ECO:0000256" key="5">
    <source>
        <dbReference type="ARBA" id="ARBA00022989"/>
    </source>
</evidence>
<dbReference type="eggNOG" id="COG1835">
    <property type="taxonomic scope" value="Bacteria"/>
</dbReference>